<feature type="region of interest" description="Disordered" evidence="1">
    <location>
        <begin position="506"/>
        <end position="528"/>
    </location>
</feature>
<dbReference type="OrthoDB" id="2983908at2759"/>
<dbReference type="AlphaFoldDB" id="A0A550BYF8"/>
<feature type="region of interest" description="Disordered" evidence="1">
    <location>
        <begin position="380"/>
        <end position="493"/>
    </location>
</feature>
<feature type="compositionally biased region" description="Basic and acidic residues" evidence="1">
    <location>
        <begin position="62"/>
        <end position="71"/>
    </location>
</feature>
<feature type="transmembrane region" description="Helical" evidence="2">
    <location>
        <begin position="142"/>
        <end position="165"/>
    </location>
</feature>
<dbReference type="STRING" id="97359.A0A550BYF8"/>
<name>A0A550BYF8_9AGAR</name>
<feature type="region of interest" description="Disordered" evidence="1">
    <location>
        <begin position="248"/>
        <end position="267"/>
    </location>
</feature>
<keyword evidence="4" id="KW-1185">Reference proteome</keyword>
<keyword evidence="2" id="KW-1133">Transmembrane helix</keyword>
<feature type="compositionally biased region" description="Basic and acidic residues" evidence="1">
    <location>
        <begin position="428"/>
        <end position="440"/>
    </location>
</feature>
<feature type="compositionally biased region" description="Polar residues" evidence="1">
    <location>
        <begin position="405"/>
        <end position="417"/>
    </location>
</feature>
<feature type="compositionally biased region" description="Basic and acidic residues" evidence="1">
    <location>
        <begin position="449"/>
        <end position="459"/>
    </location>
</feature>
<reference evidence="3 4" key="1">
    <citation type="journal article" date="2019" name="New Phytol.">
        <title>Comparative genomics reveals unique wood-decay strategies and fruiting body development in the Schizophyllaceae.</title>
        <authorList>
            <person name="Almasi E."/>
            <person name="Sahu N."/>
            <person name="Krizsan K."/>
            <person name="Balint B."/>
            <person name="Kovacs G.M."/>
            <person name="Kiss B."/>
            <person name="Cseklye J."/>
            <person name="Drula E."/>
            <person name="Henrissat B."/>
            <person name="Nagy I."/>
            <person name="Chovatia M."/>
            <person name="Adam C."/>
            <person name="LaButti K."/>
            <person name="Lipzen A."/>
            <person name="Riley R."/>
            <person name="Grigoriev I.V."/>
            <person name="Nagy L.G."/>
        </authorList>
    </citation>
    <scope>NUCLEOTIDE SEQUENCE [LARGE SCALE GENOMIC DNA]</scope>
    <source>
        <strain evidence="3 4">NL-1724</strain>
    </source>
</reference>
<gene>
    <name evidence="3" type="ORF">BD626DRAFT_514422</name>
</gene>
<feature type="compositionally biased region" description="Low complexity" evidence="1">
    <location>
        <begin position="72"/>
        <end position="91"/>
    </location>
</feature>
<accession>A0A550BYF8</accession>
<evidence type="ECO:0000256" key="1">
    <source>
        <dbReference type="SAM" id="MobiDB-lite"/>
    </source>
</evidence>
<evidence type="ECO:0000313" key="4">
    <source>
        <dbReference type="Proteomes" id="UP000320762"/>
    </source>
</evidence>
<dbReference type="Proteomes" id="UP000320762">
    <property type="component" value="Unassembled WGS sequence"/>
</dbReference>
<feature type="region of interest" description="Disordered" evidence="1">
    <location>
        <begin position="324"/>
        <end position="360"/>
    </location>
</feature>
<feature type="compositionally biased region" description="Basic and acidic residues" evidence="1">
    <location>
        <begin position="506"/>
        <end position="518"/>
    </location>
</feature>
<proteinExistence type="predicted"/>
<keyword evidence="2" id="KW-0812">Transmembrane</keyword>
<dbReference type="EMBL" id="VDMD01000045">
    <property type="protein sequence ID" value="TRM57602.1"/>
    <property type="molecule type" value="Genomic_DNA"/>
</dbReference>
<keyword evidence="2" id="KW-0472">Membrane</keyword>
<evidence type="ECO:0000256" key="2">
    <source>
        <dbReference type="SAM" id="Phobius"/>
    </source>
</evidence>
<feature type="compositionally biased region" description="Basic and acidic residues" evidence="1">
    <location>
        <begin position="248"/>
        <end position="257"/>
    </location>
</feature>
<feature type="region of interest" description="Disordered" evidence="1">
    <location>
        <begin position="17"/>
        <end position="91"/>
    </location>
</feature>
<sequence>MLSREIHENNESHITMAKSHGHKAHPTAHRPHNAAAADADPEHAMSANRGKTPVPDTGVRPTEGRDAHDKPLFSLSSHSTSHSTTSHSALPTTTILPSAALTTPMHSHSIATNLHAISTSSSISPSASATADNAHTHPTHNISAAIIALLAVGSACTLIILALLFRHCRKPPKRRQHPTPSLPILQDPFRDEETLYGKEGDSPLFGGKERFSPEVGSNGQLWTWTQYNQAPAVVLPAQAVAQRDAIPRKPVPSEKSQDAYPAAPPMPPPAALASFQYPAPVQQASNAITRAVSRLSAASLSIYPTSPQIPAHEVGLAIDCSSGNGFTGDHQTPRRDKPKGSLSKNRLSVASPAPRGSTMLAYEGSDIGSPTMTETPAVPALPSSMSAGGRHRVKSSYFTSGPYPRSSSVPQLGSSISHEPPLPTHVIRKSESRKERDTAGARDGAGARFAHDGLPEHARVATIDGVPGRLVQRSAPASSDDGGEAAPSPVARSRRLDVDGWGWEWDGHSGMRTPDRPPRVPSPPMLPSLAQMGLEHSNPDAFADYRSPTYSIYNLYGSDRKSGVL</sequence>
<evidence type="ECO:0000313" key="3">
    <source>
        <dbReference type="EMBL" id="TRM57602.1"/>
    </source>
</evidence>
<protein>
    <submittedName>
        <fullName evidence="3">Uncharacterized protein</fullName>
    </submittedName>
</protein>
<feature type="compositionally biased region" description="Basic residues" evidence="1">
    <location>
        <begin position="19"/>
        <end position="32"/>
    </location>
</feature>
<comment type="caution">
    <text evidence="3">The sequence shown here is derived from an EMBL/GenBank/DDBJ whole genome shotgun (WGS) entry which is preliminary data.</text>
</comment>
<organism evidence="3 4">
    <name type="scientific">Schizophyllum amplum</name>
    <dbReference type="NCBI Taxonomy" id="97359"/>
    <lineage>
        <taxon>Eukaryota</taxon>
        <taxon>Fungi</taxon>
        <taxon>Dikarya</taxon>
        <taxon>Basidiomycota</taxon>
        <taxon>Agaricomycotina</taxon>
        <taxon>Agaricomycetes</taxon>
        <taxon>Agaricomycetidae</taxon>
        <taxon>Agaricales</taxon>
        <taxon>Schizophyllaceae</taxon>
        <taxon>Schizophyllum</taxon>
    </lineage>
</organism>